<dbReference type="Proteomes" id="UP000198367">
    <property type="component" value="Chromosome"/>
</dbReference>
<dbReference type="EMBL" id="CP022358">
    <property type="protein sequence ID" value="ASK68092.1"/>
    <property type="molecule type" value="Genomic_DNA"/>
</dbReference>
<name>A0A220UJL6_9GAMM</name>
<reference evidence="2 3" key="1">
    <citation type="submission" date="2017-07" db="EMBL/GenBank/DDBJ databases">
        <title>Phenotypical and genomic characterization of a clinical isolate of Shewanella bicestrii sp. nov. producing an extended-spectrum beta-lactamase and a new oxacillinase variant.</title>
        <authorList>
            <person name="Jousset A.B."/>
            <person name="Bonnin R.A."/>
            <person name="Girlich D."/>
            <person name="Dabos L."/>
            <person name="Potron A."/>
            <person name="Dortet L."/>
            <person name="Glaser P."/>
            <person name="Naas T."/>
        </authorList>
    </citation>
    <scope>NUCLEOTIDE SEQUENCE [LARGE SCALE GENOMIC DNA]</scope>
    <source>
        <strain evidence="2 3">JAB-1</strain>
    </source>
</reference>
<keyword evidence="1" id="KW-1133">Transmembrane helix</keyword>
<dbReference type="KEGG" id="sbj:CF168_03975"/>
<dbReference type="RefSeq" id="WP_089067049.1">
    <property type="nucleotide sequence ID" value="NZ_CP022358.1"/>
</dbReference>
<keyword evidence="3" id="KW-1185">Reference proteome</keyword>
<evidence type="ECO:0000256" key="1">
    <source>
        <dbReference type="SAM" id="Phobius"/>
    </source>
</evidence>
<keyword evidence="1" id="KW-0812">Transmembrane</keyword>
<protein>
    <submittedName>
        <fullName evidence="2">Uncharacterized protein</fullName>
    </submittedName>
</protein>
<sequence>MAFVKSTRRFKPKFLQPYDVQKDLQINHAMHFMLTLITFGLWGLVWWYLILKSQGDNQSLFSGFDDDYWSYLIECEQPPASLYRQRFSASVNSVQFEA</sequence>
<evidence type="ECO:0000313" key="3">
    <source>
        <dbReference type="Proteomes" id="UP000198367"/>
    </source>
</evidence>
<evidence type="ECO:0000313" key="2">
    <source>
        <dbReference type="EMBL" id="ASK68092.1"/>
    </source>
</evidence>
<gene>
    <name evidence="2" type="ORF">CF168_03975</name>
</gene>
<proteinExistence type="predicted"/>
<accession>A0A220UJL6</accession>
<organism evidence="2 3">
    <name type="scientific">Shewanella bicestrii</name>
    <dbReference type="NCBI Taxonomy" id="2018305"/>
    <lineage>
        <taxon>Bacteria</taxon>
        <taxon>Pseudomonadati</taxon>
        <taxon>Pseudomonadota</taxon>
        <taxon>Gammaproteobacteria</taxon>
        <taxon>Alteromonadales</taxon>
        <taxon>Shewanellaceae</taxon>
        <taxon>Shewanella</taxon>
    </lineage>
</organism>
<keyword evidence="1" id="KW-0472">Membrane</keyword>
<feature type="transmembrane region" description="Helical" evidence="1">
    <location>
        <begin position="29"/>
        <end position="51"/>
    </location>
</feature>
<dbReference type="AlphaFoldDB" id="A0A220UJL6"/>